<feature type="domain" description="ABC transmembrane type-1" evidence="7">
    <location>
        <begin position="208"/>
        <end position="323"/>
    </location>
</feature>
<feature type="transmembrane region" description="Helical" evidence="6">
    <location>
        <begin position="73"/>
        <end position="96"/>
    </location>
</feature>
<dbReference type="AlphaFoldDB" id="A0A814UPQ3"/>
<evidence type="ECO:0000256" key="1">
    <source>
        <dbReference type="ARBA" id="ARBA00004141"/>
    </source>
</evidence>
<dbReference type="InterPro" id="IPR036640">
    <property type="entry name" value="ABC1_TM_sf"/>
</dbReference>
<proteinExistence type="predicted"/>
<evidence type="ECO:0000256" key="6">
    <source>
        <dbReference type="SAM" id="Phobius"/>
    </source>
</evidence>
<feature type="transmembrane region" description="Helical" evidence="6">
    <location>
        <begin position="283"/>
        <end position="306"/>
    </location>
</feature>
<feature type="transmembrane region" description="Helical" evidence="6">
    <location>
        <begin position="173"/>
        <end position="197"/>
    </location>
</feature>
<dbReference type="PANTHER" id="PTHR24222:SF76">
    <property type="entry name" value="MYCOBACTIN IMPORT ATP-BINDING_PERMEASE PROTEIN IRTB"/>
    <property type="match status" value="1"/>
</dbReference>
<gene>
    <name evidence="8" type="ORF">VCS650_LOCUS24300</name>
</gene>
<evidence type="ECO:0000256" key="4">
    <source>
        <dbReference type="ARBA" id="ARBA00023136"/>
    </source>
</evidence>
<dbReference type="GO" id="GO:0005524">
    <property type="term" value="F:ATP binding"/>
    <property type="evidence" value="ECO:0007669"/>
    <property type="project" value="InterPro"/>
</dbReference>
<dbReference type="EMBL" id="CAJNON010000296">
    <property type="protein sequence ID" value="CAF1177648.1"/>
    <property type="molecule type" value="Genomic_DNA"/>
</dbReference>
<accession>A0A814UPQ3</accession>
<organism evidence="8 9">
    <name type="scientific">Adineta steineri</name>
    <dbReference type="NCBI Taxonomy" id="433720"/>
    <lineage>
        <taxon>Eukaryota</taxon>
        <taxon>Metazoa</taxon>
        <taxon>Spiralia</taxon>
        <taxon>Gnathifera</taxon>
        <taxon>Rotifera</taxon>
        <taxon>Eurotatoria</taxon>
        <taxon>Bdelloidea</taxon>
        <taxon>Adinetida</taxon>
        <taxon>Adinetidae</taxon>
        <taxon>Adineta</taxon>
    </lineage>
</organism>
<evidence type="ECO:0000256" key="5">
    <source>
        <dbReference type="SAM" id="MobiDB-lite"/>
    </source>
</evidence>
<dbReference type="SUPFAM" id="SSF90123">
    <property type="entry name" value="ABC transporter transmembrane region"/>
    <property type="match status" value="1"/>
</dbReference>
<dbReference type="Pfam" id="PF00664">
    <property type="entry name" value="ABC_membrane"/>
    <property type="match status" value="1"/>
</dbReference>
<reference evidence="8" key="1">
    <citation type="submission" date="2021-02" db="EMBL/GenBank/DDBJ databases">
        <authorList>
            <person name="Nowell W R."/>
        </authorList>
    </citation>
    <scope>NUCLEOTIDE SEQUENCE</scope>
</reference>
<keyword evidence="4 6" id="KW-0472">Membrane</keyword>
<sequence>MSDKKPLLKTHNTLPIDSDSDNENKSFSGWRQYFNQQKTDARNKKLNDENKHTTKDIPVSFLQLFRFADRIDLLLITIALCLILGHAACLLAKVILFGQITGLFATTSFSVDCDNQYQNLASTIINNIVCPLGIDLNPLNYDRLHKLCHYHNKTISSTLSPLTPLFRQNVMHLVYLFFGFSILMFLCASLEYICWTISTKRQTSRMSVLLFQSLIQRLITKETKEQLSTYSNAGQIAQEVFSSLRTVLSFNGSKCQQKQYDKELKLNEWCTIRKNAAFGAYNGWLFFISFLVYSIGFTFGSILMSYGNHRTLTISEILIVSDL</sequence>
<dbReference type="PANTHER" id="PTHR24222">
    <property type="entry name" value="ABC TRANSPORTER B FAMILY"/>
    <property type="match status" value="1"/>
</dbReference>
<evidence type="ECO:0000256" key="3">
    <source>
        <dbReference type="ARBA" id="ARBA00022989"/>
    </source>
</evidence>
<evidence type="ECO:0000256" key="2">
    <source>
        <dbReference type="ARBA" id="ARBA00022692"/>
    </source>
</evidence>
<dbReference type="Gene3D" id="1.20.1560.10">
    <property type="entry name" value="ABC transporter type 1, transmembrane domain"/>
    <property type="match status" value="2"/>
</dbReference>
<dbReference type="GO" id="GO:0005886">
    <property type="term" value="C:plasma membrane"/>
    <property type="evidence" value="ECO:0007669"/>
    <property type="project" value="TreeGrafter"/>
</dbReference>
<dbReference type="OrthoDB" id="10359537at2759"/>
<dbReference type="Proteomes" id="UP000663891">
    <property type="component" value="Unassembled WGS sequence"/>
</dbReference>
<comment type="caution">
    <text evidence="8">The sequence shown here is derived from an EMBL/GenBank/DDBJ whole genome shotgun (WGS) entry which is preliminary data.</text>
</comment>
<feature type="region of interest" description="Disordered" evidence="5">
    <location>
        <begin position="1"/>
        <end position="24"/>
    </location>
</feature>
<evidence type="ECO:0000313" key="9">
    <source>
        <dbReference type="Proteomes" id="UP000663891"/>
    </source>
</evidence>
<dbReference type="GO" id="GO:0140359">
    <property type="term" value="F:ABC-type transporter activity"/>
    <property type="evidence" value="ECO:0007669"/>
    <property type="project" value="InterPro"/>
</dbReference>
<dbReference type="InterPro" id="IPR011527">
    <property type="entry name" value="ABC1_TM_dom"/>
</dbReference>
<evidence type="ECO:0000313" key="8">
    <source>
        <dbReference type="EMBL" id="CAF1177648.1"/>
    </source>
</evidence>
<comment type="subcellular location">
    <subcellularLocation>
        <location evidence="1">Membrane</location>
        <topology evidence="1">Multi-pass membrane protein</topology>
    </subcellularLocation>
</comment>
<dbReference type="PROSITE" id="PS50929">
    <property type="entry name" value="ABC_TM1F"/>
    <property type="match status" value="1"/>
</dbReference>
<keyword evidence="2 6" id="KW-0812">Transmembrane</keyword>
<protein>
    <recommendedName>
        <fullName evidence="7">ABC transmembrane type-1 domain-containing protein</fullName>
    </recommendedName>
</protein>
<evidence type="ECO:0000259" key="7">
    <source>
        <dbReference type="PROSITE" id="PS50929"/>
    </source>
</evidence>
<dbReference type="InterPro" id="IPR039421">
    <property type="entry name" value="Type_1_exporter"/>
</dbReference>
<keyword evidence="3 6" id="KW-1133">Transmembrane helix</keyword>
<name>A0A814UPQ3_9BILA</name>